<accession>A0ABC8ZAB3</accession>
<dbReference type="PANTHER" id="PTHR32141">
    <property type="match status" value="1"/>
</dbReference>
<feature type="region of interest" description="Disordered" evidence="1">
    <location>
        <begin position="1"/>
        <end position="33"/>
    </location>
</feature>
<evidence type="ECO:0000313" key="6">
    <source>
        <dbReference type="Proteomes" id="UP001497457"/>
    </source>
</evidence>
<dbReference type="SUPFAM" id="SSF81383">
    <property type="entry name" value="F-box domain"/>
    <property type="match status" value="1"/>
</dbReference>
<dbReference type="Pfam" id="PF08387">
    <property type="entry name" value="FBD"/>
    <property type="match status" value="1"/>
</dbReference>
<dbReference type="Pfam" id="PF00646">
    <property type="entry name" value="F-box"/>
    <property type="match status" value="1"/>
</dbReference>
<evidence type="ECO:0008006" key="7">
    <source>
        <dbReference type="Google" id="ProtNLM"/>
    </source>
</evidence>
<reference evidence="6" key="1">
    <citation type="submission" date="2024-06" db="EMBL/GenBank/DDBJ databases">
        <authorList>
            <person name="Ryan C."/>
        </authorList>
    </citation>
    <scope>NUCLEOTIDE SEQUENCE [LARGE SCALE GENOMIC DNA]</scope>
</reference>
<evidence type="ECO:0000259" key="2">
    <source>
        <dbReference type="Pfam" id="PF00646"/>
    </source>
</evidence>
<feature type="domain" description="F-box" evidence="2">
    <location>
        <begin position="37"/>
        <end position="77"/>
    </location>
</feature>
<dbReference type="SUPFAM" id="SSF52047">
    <property type="entry name" value="RNI-like"/>
    <property type="match status" value="1"/>
</dbReference>
<sequence>MGVVTRSQAKRGCRSHQSDGEEPPPRGGRGAGGADLISLLPDEILGSIISLLPTEQGARTQILSSRWRHLWRSAPLNLEDGVRRINEAVVSRILAEHQGIARRFSVSPFIIDNDSDKLDRWLRSPILDKLQELNFSFYAITWPSPPMPHSALRFSSLRVAEFGSCEFPDDAAHQVHFPNLQHLALGSVTISEDSLRAMLAGCPALEKFVFSYMDDREYLPEPLPPSALHLSSTLRYAEFACCQFPKPMACQVNFPNLQQLVLETVTISEGSLHAMLSGCPALYNLLLGFSSGFLQFRINSLKLKHVEMYFHRSDADRLQELIIENAPCLERLDYRGPYGDVINISIISAPKLKILGRLTDNISRLKLGTTVFKGLHDARMATVMRTVTVLALRLDNLRLDVIFNFMKCFPCMEKLYIKTHIARKNTQRYYSQDRFECLDHHLKKLWIGYYSGERPHVAFAKFFVLNASVLESLVLNVHPRKGISGRWVKNQRRQLQIEKKASIGAQIDFTCDDGFSYLCDI</sequence>
<feature type="domain" description="F-box/LRR-repeat protein 15/At3g58940/PEG3-like LRR" evidence="4">
    <location>
        <begin position="216"/>
        <end position="417"/>
    </location>
</feature>
<dbReference type="InterPro" id="IPR032675">
    <property type="entry name" value="LRR_dom_sf"/>
</dbReference>
<proteinExistence type="predicted"/>
<reference evidence="5 6" key="2">
    <citation type="submission" date="2024-10" db="EMBL/GenBank/DDBJ databases">
        <authorList>
            <person name="Ryan C."/>
        </authorList>
    </citation>
    <scope>NUCLEOTIDE SEQUENCE [LARGE SCALE GENOMIC DNA]</scope>
</reference>
<dbReference type="CDD" id="cd22160">
    <property type="entry name" value="F-box_AtFBL13-like"/>
    <property type="match status" value="1"/>
</dbReference>
<gene>
    <name evidence="5" type="ORF">URODEC1_LOCUS42544</name>
</gene>
<dbReference type="Proteomes" id="UP001497457">
    <property type="component" value="Chromosome 18b"/>
</dbReference>
<dbReference type="Gene3D" id="3.80.10.10">
    <property type="entry name" value="Ribonuclease Inhibitor"/>
    <property type="match status" value="1"/>
</dbReference>
<dbReference type="AlphaFoldDB" id="A0ABC8ZAB3"/>
<dbReference type="PANTHER" id="PTHR32141:SF160">
    <property type="entry name" value="F-BOX DOMAIN-CONTAINING PROTEIN"/>
    <property type="match status" value="1"/>
</dbReference>
<dbReference type="InterPro" id="IPR006566">
    <property type="entry name" value="FBD"/>
</dbReference>
<dbReference type="Pfam" id="PF24758">
    <property type="entry name" value="LRR_At5g56370"/>
    <property type="match status" value="2"/>
</dbReference>
<evidence type="ECO:0000313" key="5">
    <source>
        <dbReference type="EMBL" id="CAL4957419.1"/>
    </source>
</evidence>
<feature type="domain" description="F-box/LRR-repeat protein 15/At3g58940/PEG3-like LRR" evidence="4">
    <location>
        <begin position="118"/>
        <end position="210"/>
    </location>
</feature>
<evidence type="ECO:0000259" key="3">
    <source>
        <dbReference type="Pfam" id="PF08387"/>
    </source>
</evidence>
<dbReference type="InterPro" id="IPR055302">
    <property type="entry name" value="F-box_dom-containing"/>
</dbReference>
<keyword evidence="6" id="KW-1185">Reference proteome</keyword>
<name>A0ABC8ZAB3_9POAL</name>
<evidence type="ECO:0000259" key="4">
    <source>
        <dbReference type="Pfam" id="PF24758"/>
    </source>
</evidence>
<dbReference type="InterPro" id="IPR036047">
    <property type="entry name" value="F-box-like_dom_sf"/>
</dbReference>
<dbReference type="InterPro" id="IPR053781">
    <property type="entry name" value="F-box_AtFBL13-like"/>
</dbReference>
<dbReference type="InterPro" id="IPR001810">
    <property type="entry name" value="F-box_dom"/>
</dbReference>
<dbReference type="InterPro" id="IPR055411">
    <property type="entry name" value="LRR_FXL15/At3g58940/PEG3-like"/>
</dbReference>
<evidence type="ECO:0000256" key="1">
    <source>
        <dbReference type="SAM" id="MobiDB-lite"/>
    </source>
</evidence>
<dbReference type="EMBL" id="OZ075128">
    <property type="protein sequence ID" value="CAL4957419.1"/>
    <property type="molecule type" value="Genomic_DNA"/>
</dbReference>
<protein>
    <recommendedName>
        <fullName evidence="7">F-box domain-containing protein</fullName>
    </recommendedName>
</protein>
<feature type="domain" description="FBD" evidence="3">
    <location>
        <begin position="435"/>
        <end position="475"/>
    </location>
</feature>
<organism evidence="5 6">
    <name type="scientific">Urochloa decumbens</name>
    <dbReference type="NCBI Taxonomy" id="240449"/>
    <lineage>
        <taxon>Eukaryota</taxon>
        <taxon>Viridiplantae</taxon>
        <taxon>Streptophyta</taxon>
        <taxon>Embryophyta</taxon>
        <taxon>Tracheophyta</taxon>
        <taxon>Spermatophyta</taxon>
        <taxon>Magnoliopsida</taxon>
        <taxon>Liliopsida</taxon>
        <taxon>Poales</taxon>
        <taxon>Poaceae</taxon>
        <taxon>PACMAD clade</taxon>
        <taxon>Panicoideae</taxon>
        <taxon>Panicodae</taxon>
        <taxon>Paniceae</taxon>
        <taxon>Melinidinae</taxon>
        <taxon>Urochloa</taxon>
    </lineage>
</organism>